<evidence type="ECO:0000256" key="1">
    <source>
        <dbReference type="ARBA" id="ARBA00006611"/>
    </source>
</evidence>
<dbReference type="InterPro" id="IPR001482">
    <property type="entry name" value="T2SS/T4SS_dom"/>
</dbReference>
<proteinExistence type="inferred from homology"/>
<dbReference type="GO" id="GO:0016887">
    <property type="term" value="F:ATP hydrolysis activity"/>
    <property type="evidence" value="ECO:0007669"/>
    <property type="project" value="TreeGrafter"/>
</dbReference>
<reference evidence="5 6" key="1">
    <citation type="submission" date="2019-08" db="EMBL/GenBank/DDBJ databases">
        <authorList>
            <person name="Peeters C."/>
        </authorList>
    </citation>
    <scope>NUCLEOTIDE SEQUENCE [LARGE SCALE GENOMIC DNA]</scope>
    <source>
        <strain evidence="5 6">LMG 30175</strain>
    </source>
</reference>
<dbReference type="InterPro" id="IPR027417">
    <property type="entry name" value="P-loop_NTPase"/>
</dbReference>
<dbReference type="Proteomes" id="UP000414233">
    <property type="component" value="Unassembled WGS sequence"/>
</dbReference>
<evidence type="ECO:0000259" key="4">
    <source>
        <dbReference type="Pfam" id="PF00437"/>
    </source>
</evidence>
<dbReference type="Gene3D" id="3.40.50.300">
    <property type="entry name" value="P-loop containing nucleotide triphosphate hydrolases"/>
    <property type="match status" value="1"/>
</dbReference>
<dbReference type="EMBL" id="CABPRZ010000004">
    <property type="protein sequence ID" value="VVD83751.1"/>
    <property type="molecule type" value="Genomic_DNA"/>
</dbReference>
<dbReference type="GO" id="GO:0005886">
    <property type="term" value="C:plasma membrane"/>
    <property type="evidence" value="ECO:0007669"/>
    <property type="project" value="TreeGrafter"/>
</dbReference>
<keyword evidence="2" id="KW-0547">Nucleotide-binding</keyword>
<dbReference type="GO" id="GO:0005524">
    <property type="term" value="F:ATP binding"/>
    <property type="evidence" value="ECO:0007669"/>
    <property type="project" value="UniProtKB-KW"/>
</dbReference>
<evidence type="ECO:0000256" key="2">
    <source>
        <dbReference type="ARBA" id="ARBA00022741"/>
    </source>
</evidence>
<dbReference type="Gene3D" id="3.30.450.90">
    <property type="match status" value="1"/>
</dbReference>
<evidence type="ECO:0000313" key="6">
    <source>
        <dbReference type="Proteomes" id="UP000414233"/>
    </source>
</evidence>
<comment type="similarity">
    <text evidence="1">Belongs to the GSP E family.</text>
</comment>
<protein>
    <submittedName>
        <fullName evidence="5">Toxin coregulated pilus biosynthesis protein T</fullName>
    </submittedName>
</protein>
<dbReference type="RefSeq" id="WP_150696140.1">
    <property type="nucleotide sequence ID" value="NZ_CABPRZ010000004.1"/>
</dbReference>
<organism evidence="5 6">
    <name type="scientific">Pandoraea terrae</name>
    <dbReference type="NCBI Taxonomy" id="1537710"/>
    <lineage>
        <taxon>Bacteria</taxon>
        <taxon>Pseudomonadati</taxon>
        <taxon>Pseudomonadota</taxon>
        <taxon>Betaproteobacteria</taxon>
        <taxon>Burkholderiales</taxon>
        <taxon>Burkholderiaceae</taxon>
        <taxon>Pandoraea</taxon>
    </lineage>
</organism>
<accession>A0A5E4T8E3</accession>
<dbReference type="PANTHER" id="PTHR30258">
    <property type="entry name" value="TYPE II SECRETION SYSTEM PROTEIN GSPE-RELATED"/>
    <property type="match status" value="1"/>
</dbReference>
<evidence type="ECO:0000256" key="3">
    <source>
        <dbReference type="ARBA" id="ARBA00022840"/>
    </source>
</evidence>
<sequence>MNIANQLRYWIRRGRHHANVVPVNTLKPEEMQHFGWRQDFGLALTGYELNSLVLVAAKSRLYLILLEHSAYRQLQKSDLLERFDLAVRATHRLEREGIYVGTTEEILLVQSRLQQQAGDSERSAERITGAYRNFDLVVEKAIEAGASDIHYEFRNEKHVSVRFRVHGKLRATDARDRLSRDYHAMLDAVSAAYNSRADPSSRSHNHFDESQHQSCSIPLSVRNRQYQLRFQSIKENRGVDIILRLLLNEAVEGDILTLAQLGYSPDQVEVLEDAVHRSPGLTIIAGETGSGKSTTLRTLMTYERDSGKKFFSIEDPVEYIQPHMTQIPIQRRAEDAGEGETAFGAASKVVLRGDPDKVMPGEIRDVETGSFAKSMTETGHQVLSTVHASSAFGIVPRLVSDEIGMPLAAVAAPNFLTAMVYQKLVPVVCPSCCKPAADVLDGDYLSVLCRMGLDVSAIRADGGGCPACKHRGTAGQTVVAEVCEVTEPMLPLIREARFWEAEQMWRAQHSGSLTDGVMHGKTAMEHAIYKMSLGLIDPRDVESAFYKLKKYQAPKSTAPRLRRAAAL</sequence>
<dbReference type="PANTHER" id="PTHR30258:SF2">
    <property type="entry name" value="COMG OPERON PROTEIN 1"/>
    <property type="match status" value="1"/>
</dbReference>
<feature type="domain" description="Bacterial type II secretion system protein E" evidence="4">
    <location>
        <begin position="135"/>
        <end position="510"/>
    </location>
</feature>
<dbReference type="AlphaFoldDB" id="A0A5E4T8E3"/>
<name>A0A5E4T8E3_9BURK</name>
<evidence type="ECO:0000313" key="5">
    <source>
        <dbReference type="EMBL" id="VVD83751.1"/>
    </source>
</evidence>
<gene>
    <name evidence="5" type="primary">tcpT</name>
    <name evidence="5" type="ORF">PTE30175_01189</name>
</gene>
<dbReference type="Pfam" id="PF00437">
    <property type="entry name" value="T2SSE"/>
    <property type="match status" value="1"/>
</dbReference>
<dbReference type="SUPFAM" id="SSF52540">
    <property type="entry name" value="P-loop containing nucleoside triphosphate hydrolases"/>
    <property type="match status" value="1"/>
</dbReference>
<keyword evidence="3" id="KW-0067">ATP-binding</keyword>
<keyword evidence="6" id="KW-1185">Reference proteome</keyword>
<dbReference type="OrthoDB" id="5790493at2"/>